<evidence type="ECO:0000256" key="4">
    <source>
        <dbReference type="ARBA" id="ARBA00022722"/>
    </source>
</evidence>
<evidence type="ECO:0000256" key="3">
    <source>
        <dbReference type="ARBA" id="ARBA00013365"/>
    </source>
</evidence>
<evidence type="ECO:0000256" key="7">
    <source>
        <dbReference type="SAM" id="MobiDB-lite"/>
    </source>
</evidence>
<protein>
    <recommendedName>
        <fullName evidence="3">Nuclease SbcCD subunit D</fullName>
    </recommendedName>
</protein>
<reference evidence="10" key="1">
    <citation type="submission" date="2020-05" db="EMBL/GenBank/DDBJ databases">
        <authorList>
            <person name="Chiriac C."/>
            <person name="Salcher M."/>
            <person name="Ghai R."/>
            <person name="Kavagutti S V."/>
        </authorList>
    </citation>
    <scope>NUCLEOTIDE SEQUENCE</scope>
</reference>
<dbReference type="SUPFAM" id="SSF56300">
    <property type="entry name" value="Metallo-dependent phosphatases"/>
    <property type="match status" value="2"/>
</dbReference>
<dbReference type="GO" id="GO:0008408">
    <property type="term" value="F:3'-5' exonuclease activity"/>
    <property type="evidence" value="ECO:0007669"/>
    <property type="project" value="InterPro"/>
</dbReference>
<dbReference type="InterPro" id="IPR004843">
    <property type="entry name" value="Calcineurin-like_PHP"/>
</dbReference>
<dbReference type="EMBL" id="CAFBMK010000409">
    <property type="protein sequence ID" value="CAB4956470.1"/>
    <property type="molecule type" value="Genomic_DNA"/>
</dbReference>
<dbReference type="PANTHER" id="PTHR30337">
    <property type="entry name" value="COMPONENT OF ATP-DEPENDENT DSDNA EXONUCLEASE"/>
    <property type="match status" value="1"/>
</dbReference>
<keyword evidence="6" id="KW-0269">Exonuclease</keyword>
<proteinExistence type="inferred from homology"/>
<dbReference type="NCBIfam" id="TIGR00619">
    <property type="entry name" value="sbcd"/>
    <property type="match status" value="1"/>
</dbReference>
<feature type="region of interest" description="Disordered" evidence="7">
    <location>
        <begin position="476"/>
        <end position="495"/>
    </location>
</feature>
<evidence type="ECO:0000313" key="10">
    <source>
        <dbReference type="EMBL" id="CAB4956470.1"/>
    </source>
</evidence>
<name>A0A6J7KK78_9ZZZZ</name>
<dbReference type="InterPro" id="IPR026843">
    <property type="entry name" value="SbcD_C"/>
</dbReference>
<evidence type="ECO:0000259" key="8">
    <source>
        <dbReference type="Pfam" id="PF00149"/>
    </source>
</evidence>
<dbReference type="CDD" id="cd00840">
    <property type="entry name" value="MPP_Mre11_N"/>
    <property type="match status" value="1"/>
</dbReference>
<sequence>MRLLHTADWHLGRTLHRLPLLDAQRAVVDHLVDVARAEEVDVVLVAGDVFDRALPPVEAVRVAGDALRRLAEVAPVVVVSGNHDSAGRLGFAAELIAAGGVHLRTDPTRSGDPVVLHDEHGPVAIYGIPYLDPDLARGPLGVDERSHEAVIGAAMDRVRADLDGRDGARAVVVAHAFVQGGEASESERDISVGGAETVPASVFARADYVALGHLHRPHAVGAASGGDGGDDPAPDPVDRTPVVPPTPADAISAEAQVELGGLFALGPPEPAASSAEAPAAAEATGTASAVAGPAAATEPSTAAEGPAAAGSDATAPSTAGDGADARAPRPDGEHPGAVRYAGSPLPYSFTEADAAKSTAIVDLDADGSSTVRFVPVPAPFRLVRLRGTLDELLADEAHAEHESEDAWVEVVLTDALLPARPMERLRARFPQVLVLQHAPEGELAAATVARDRIRGRSDLEVLEGFVADVRGEPAGEDEVPLLRAAAESVHRGEDD</sequence>
<dbReference type="GO" id="GO:0004519">
    <property type="term" value="F:endonuclease activity"/>
    <property type="evidence" value="ECO:0007669"/>
    <property type="project" value="InterPro"/>
</dbReference>
<dbReference type="Pfam" id="PF00149">
    <property type="entry name" value="Metallophos"/>
    <property type="match status" value="1"/>
</dbReference>
<evidence type="ECO:0000256" key="6">
    <source>
        <dbReference type="ARBA" id="ARBA00022839"/>
    </source>
</evidence>
<gene>
    <name evidence="10" type="ORF">UFOPK3564_03784</name>
</gene>
<keyword evidence="4" id="KW-0540">Nuclease</keyword>
<accession>A0A6J7KK78</accession>
<dbReference type="InterPro" id="IPR004593">
    <property type="entry name" value="SbcD"/>
</dbReference>
<feature type="compositionally biased region" description="Basic and acidic residues" evidence="7">
    <location>
        <begin position="323"/>
        <end position="336"/>
    </location>
</feature>
<dbReference type="InterPro" id="IPR050535">
    <property type="entry name" value="DNA_Repair-Maintenance_Comp"/>
</dbReference>
<evidence type="ECO:0000256" key="5">
    <source>
        <dbReference type="ARBA" id="ARBA00022801"/>
    </source>
</evidence>
<keyword evidence="5" id="KW-0378">Hydrolase</keyword>
<comment type="similarity">
    <text evidence="1">Belongs to the SbcD family.</text>
</comment>
<dbReference type="Pfam" id="PF12320">
    <property type="entry name" value="SbcD_C"/>
    <property type="match status" value="1"/>
</dbReference>
<organism evidence="10">
    <name type="scientific">freshwater metagenome</name>
    <dbReference type="NCBI Taxonomy" id="449393"/>
    <lineage>
        <taxon>unclassified sequences</taxon>
        <taxon>metagenomes</taxon>
        <taxon>ecological metagenomes</taxon>
    </lineage>
</organism>
<comment type="subunit">
    <text evidence="2">Heterodimer of SbcC and SbcD.</text>
</comment>
<feature type="compositionally biased region" description="Low complexity" evidence="7">
    <location>
        <begin position="271"/>
        <end position="320"/>
    </location>
</feature>
<evidence type="ECO:0000256" key="2">
    <source>
        <dbReference type="ARBA" id="ARBA00011322"/>
    </source>
</evidence>
<dbReference type="InterPro" id="IPR041796">
    <property type="entry name" value="Mre11_N"/>
</dbReference>
<feature type="domain" description="Calcineurin-like phosphoesterase" evidence="8">
    <location>
        <begin position="1"/>
        <end position="216"/>
    </location>
</feature>
<dbReference type="Gene3D" id="3.60.21.10">
    <property type="match status" value="2"/>
</dbReference>
<feature type="region of interest" description="Disordered" evidence="7">
    <location>
        <begin position="263"/>
        <end position="342"/>
    </location>
</feature>
<evidence type="ECO:0000259" key="9">
    <source>
        <dbReference type="Pfam" id="PF12320"/>
    </source>
</evidence>
<dbReference type="AlphaFoldDB" id="A0A6J7KK78"/>
<evidence type="ECO:0000256" key="1">
    <source>
        <dbReference type="ARBA" id="ARBA00010555"/>
    </source>
</evidence>
<feature type="region of interest" description="Disordered" evidence="7">
    <location>
        <begin position="220"/>
        <end position="247"/>
    </location>
</feature>
<dbReference type="InterPro" id="IPR029052">
    <property type="entry name" value="Metallo-depent_PP-like"/>
</dbReference>
<dbReference type="GO" id="GO:0006259">
    <property type="term" value="P:DNA metabolic process"/>
    <property type="evidence" value="ECO:0007669"/>
    <property type="project" value="InterPro"/>
</dbReference>
<feature type="domain" description="Nuclease SbcCD subunit D C-terminal" evidence="9">
    <location>
        <begin position="382"/>
        <end position="468"/>
    </location>
</feature>
<dbReference type="PANTHER" id="PTHR30337:SF0">
    <property type="entry name" value="NUCLEASE SBCCD SUBUNIT D"/>
    <property type="match status" value="1"/>
</dbReference>